<evidence type="ECO:0000313" key="2">
    <source>
        <dbReference type="Proteomes" id="UP000652681"/>
    </source>
</evidence>
<protein>
    <submittedName>
        <fullName evidence="1">Uncharacterized protein</fullName>
    </submittedName>
</protein>
<keyword evidence="2" id="KW-1185">Reference proteome</keyword>
<dbReference type="EMBL" id="JACVEL010000009">
    <property type="protein sequence ID" value="MBC9813300.1"/>
    <property type="molecule type" value="Genomic_DNA"/>
</dbReference>
<comment type="caution">
    <text evidence="1">The sequence shown here is derived from an EMBL/GenBank/DDBJ whole genome shotgun (WGS) entry which is preliminary data.</text>
</comment>
<sequence>MNNKCKDFPQYRVLSGRKVYYKIVSDGQFIELSWIGEKPVKYIVTAVQYPERLRIMDMLACEPPYELLQDGDAEQLNFGD</sequence>
<proteinExistence type="predicted"/>
<gene>
    <name evidence="1" type="ORF">H9Y05_12550</name>
</gene>
<reference evidence="1" key="1">
    <citation type="submission" date="2020-09" db="EMBL/GenBank/DDBJ databases">
        <title>Taishania pollutisoli gen. nov., sp. nov., Isolated from Tetrabromobisphenol A-Contaminated Soil.</title>
        <authorList>
            <person name="Chen Q."/>
        </authorList>
    </citation>
    <scope>NUCLEOTIDE SEQUENCE</scope>
    <source>
        <strain evidence="1">CZZ-1</strain>
    </source>
</reference>
<name>A0A8J6U2M3_9FLAO</name>
<dbReference type="AlphaFoldDB" id="A0A8J6U2M3"/>
<evidence type="ECO:0000313" key="1">
    <source>
        <dbReference type="EMBL" id="MBC9813300.1"/>
    </source>
</evidence>
<accession>A0A8J6U2M3</accession>
<dbReference type="Proteomes" id="UP000652681">
    <property type="component" value="Unassembled WGS sequence"/>
</dbReference>
<organism evidence="1 2">
    <name type="scientific">Taishania pollutisoli</name>
    <dbReference type="NCBI Taxonomy" id="2766479"/>
    <lineage>
        <taxon>Bacteria</taxon>
        <taxon>Pseudomonadati</taxon>
        <taxon>Bacteroidota</taxon>
        <taxon>Flavobacteriia</taxon>
        <taxon>Flavobacteriales</taxon>
        <taxon>Crocinitomicaceae</taxon>
        <taxon>Taishania</taxon>
    </lineage>
</organism>
<dbReference type="RefSeq" id="WP_216714487.1">
    <property type="nucleotide sequence ID" value="NZ_JACVEL010000009.1"/>
</dbReference>